<dbReference type="SUPFAM" id="SSF55797">
    <property type="entry name" value="PR-1-like"/>
    <property type="match status" value="1"/>
</dbReference>
<evidence type="ECO:0000313" key="3">
    <source>
        <dbReference type="Proteomes" id="UP000596742"/>
    </source>
</evidence>
<dbReference type="Gene3D" id="3.40.33.10">
    <property type="entry name" value="CAP"/>
    <property type="match status" value="1"/>
</dbReference>
<protein>
    <recommendedName>
        <fullName evidence="1">SCP domain-containing protein</fullName>
    </recommendedName>
</protein>
<comment type="caution">
    <text evidence="2">The sequence shown here is derived from an EMBL/GenBank/DDBJ whole genome shotgun (WGS) entry which is preliminary data.</text>
</comment>
<gene>
    <name evidence="2" type="ORF">MGAL_10B075140</name>
</gene>
<dbReference type="EMBL" id="UYJE01004296">
    <property type="protein sequence ID" value="VDI26826.1"/>
    <property type="molecule type" value="Genomic_DNA"/>
</dbReference>
<dbReference type="OrthoDB" id="10026604at2759"/>
<dbReference type="AlphaFoldDB" id="A0A8B6DZ95"/>
<keyword evidence="3" id="KW-1185">Reference proteome</keyword>
<reference evidence="2" key="1">
    <citation type="submission" date="2018-11" db="EMBL/GenBank/DDBJ databases">
        <authorList>
            <person name="Alioto T."/>
            <person name="Alioto T."/>
        </authorList>
    </citation>
    <scope>NUCLEOTIDE SEQUENCE</scope>
</reference>
<name>A0A8B6DZ95_MYTGA</name>
<dbReference type="InterPro" id="IPR014044">
    <property type="entry name" value="CAP_dom"/>
</dbReference>
<dbReference type="CDD" id="cd05380">
    <property type="entry name" value="CAP_euk"/>
    <property type="match status" value="1"/>
</dbReference>
<feature type="domain" description="SCP" evidence="1">
    <location>
        <begin position="39"/>
        <end position="179"/>
    </location>
</feature>
<dbReference type="InterPro" id="IPR035940">
    <property type="entry name" value="CAP_sf"/>
</dbReference>
<evidence type="ECO:0000313" key="2">
    <source>
        <dbReference type="EMBL" id="VDI26826.1"/>
    </source>
</evidence>
<accession>A0A8B6DZ95</accession>
<dbReference type="Proteomes" id="UP000596742">
    <property type="component" value="Unassembled WGS sequence"/>
</dbReference>
<evidence type="ECO:0000259" key="1">
    <source>
        <dbReference type="SMART" id="SM00198"/>
    </source>
</evidence>
<organism evidence="2 3">
    <name type="scientific">Mytilus galloprovincialis</name>
    <name type="common">Mediterranean mussel</name>
    <dbReference type="NCBI Taxonomy" id="29158"/>
    <lineage>
        <taxon>Eukaryota</taxon>
        <taxon>Metazoa</taxon>
        <taxon>Spiralia</taxon>
        <taxon>Lophotrochozoa</taxon>
        <taxon>Mollusca</taxon>
        <taxon>Bivalvia</taxon>
        <taxon>Autobranchia</taxon>
        <taxon>Pteriomorphia</taxon>
        <taxon>Mytilida</taxon>
        <taxon>Mytiloidea</taxon>
        <taxon>Mytilidae</taxon>
        <taxon>Mytilinae</taxon>
        <taxon>Mytilus</taxon>
    </lineage>
</organism>
<sequence length="307" mass="34926">MTDYSSLDYVPSTHSKKAIYIIGIFLLITSQNEAALNPNEINKILTTHNLYRRLFANGAYNVFVADMTKLEWSFDLQERSNRMLQCDRLNALSRSPDISINIGSSLRRNYSHIIRSWFIEIRTFLPKFKTCLNLNDCKRFLTLMNSKQRKVGCSAITCPINNTETFVFMCQYEGGQDIMRPYKLGQPCSKCTGEETFCERGLCDCRKSCFKPGIGFGNLNSTTCTCNCEYGMGPNCDEPCQNPEQYIDYDICGSVTPDNCLSDDQDERDMLAEFCPEQCVCIITTRIIKSIPPHSSVVFGPFNIKKT</sequence>
<dbReference type="SMART" id="SM00198">
    <property type="entry name" value="SCP"/>
    <property type="match status" value="1"/>
</dbReference>
<proteinExistence type="predicted"/>